<proteinExistence type="predicted"/>
<evidence type="ECO:0000313" key="3">
    <source>
        <dbReference type="Proteomes" id="UP000235145"/>
    </source>
</evidence>
<accession>A0A9R1XXX9</accession>
<dbReference type="Proteomes" id="UP000235145">
    <property type="component" value="Unassembled WGS sequence"/>
</dbReference>
<comment type="caution">
    <text evidence="2">The sequence shown here is derived from an EMBL/GenBank/DDBJ whole genome shotgun (WGS) entry which is preliminary data.</text>
</comment>
<dbReference type="AlphaFoldDB" id="A0A9R1XXX9"/>
<feature type="region of interest" description="Disordered" evidence="1">
    <location>
        <begin position="1"/>
        <end position="23"/>
    </location>
</feature>
<keyword evidence="3" id="KW-1185">Reference proteome</keyword>
<protein>
    <submittedName>
        <fullName evidence="2">Uncharacterized protein</fullName>
    </submittedName>
</protein>
<gene>
    <name evidence="2" type="ORF">LSAT_V11C100045710</name>
</gene>
<organism evidence="2 3">
    <name type="scientific">Lactuca sativa</name>
    <name type="common">Garden lettuce</name>
    <dbReference type="NCBI Taxonomy" id="4236"/>
    <lineage>
        <taxon>Eukaryota</taxon>
        <taxon>Viridiplantae</taxon>
        <taxon>Streptophyta</taxon>
        <taxon>Embryophyta</taxon>
        <taxon>Tracheophyta</taxon>
        <taxon>Spermatophyta</taxon>
        <taxon>Magnoliopsida</taxon>
        <taxon>eudicotyledons</taxon>
        <taxon>Gunneridae</taxon>
        <taxon>Pentapetalae</taxon>
        <taxon>asterids</taxon>
        <taxon>campanulids</taxon>
        <taxon>Asterales</taxon>
        <taxon>Asteraceae</taxon>
        <taxon>Cichorioideae</taxon>
        <taxon>Cichorieae</taxon>
        <taxon>Lactucinae</taxon>
        <taxon>Lactuca</taxon>
    </lineage>
</organism>
<reference evidence="2 3" key="1">
    <citation type="journal article" date="2017" name="Nat. Commun.">
        <title>Genome assembly with in vitro proximity ligation data and whole-genome triplication in lettuce.</title>
        <authorList>
            <person name="Reyes-Chin-Wo S."/>
            <person name="Wang Z."/>
            <person name="Yang X."/>
            <person name="Kozik A."/>
            <person name="Arikit S."/>
            <person name="Song C."/>
            <person name="Xia L."/>
            <person name="Froenicke L."/>
            <person name="Lavelle D.O."/>
            <person name="Truco M.J."/>
            <person name="Xia R."/>
            <person name="Zhu S."/>
            <person name="Xu C."/>
            <person name="Xu H."/>
            <person name="Xu X."/>
            <person name="Cox K."/>
            <person name="Korf I."/>
            <person name="Meyers B.C."/>
            <person name="Michelmore R.W."/>
        </authorList>
    </citation>
    <scope>NUCLEOTIDE SEQUENCE [LARGE SCALE GENOMIC DNA]</scope>
    <source>
        <strain evidence="3">cv. Salinas</strain>
        <tissue evidence="2">Seedlings</tissue>
    </source>
</reference>
<name>A0A9R1XXX9_LACSA</name>
<dbReference type="EMBL" id="NBSK02000001">
    <property type="protein sequence ID" value="KAJ0228529.1"/>
    <property type="molecule type" value="Genomic_DNA"/>
</dbReference>
<sequence length="84" mass="9623">MRENDDQNPGKDLGNVNDPKNPVNQVVKKIRRCKTCFGVAMGDQEPDVNNHIYEEHYLASDDDNGIEDFDFLDNDTLYNDGFQT</sequence>
<evidence type="ECO:0000313" key="2">
    <source>
        <dbReference type="EMBL" id="KAJ0228529.1"/>
    </source>
</evidence>
<evidence type="ECO:0000256" key="1">
    <source>
        <dbReference type="SAM" id="MobiDB-lite"/>
    </source>
</evidence>